<accession>A0ABS5NFJ7</accession>
<sequence length="96" mass="10453">MPVPDSRLTPQQQRDRDVRREALAKALIAAREAAGLNQSELARESGISRSAIIRLERGEASISSDRLWDLARVLDTKPSALLAAAEADDSASRTLE</sequence>
<dbReference type="RefSeq" id="WP_212554575.1">
    <property type="nucleotide sequence ID" value="NZ_JAGXOE010000050.1"/>
</dbReference>
<evidence type="ECO:0000256" key="1">
    <source>
        <dbReference type="ARBA" id="ARBA00023125"/>
    </source>
</evidence>
<dbReference type="Pfam" id="PF01381">
    <property type="entry name" value="HTH_3"/>
    <property type="match status" value="1"/>
</dbReference>
<gene>
    <name evidence="3" type="ORF">KFZ73_17730</name>
</gene>
<evidence type="ECO:0000313" key="4">
    <source>
        <dbReference type="Proteomes" id="UP000676853"/>
    </source>
</evidence>
<keyword evidence="1" id="KW-0238">DNA-binding</keyword>
<dbReference type="InterPro" id="IPR050807">
    <property type="entry name" value="TransReg_Diox_bact_type"/>
</dbReference>
<dbReference type="EMBL" id="JAGXOE010000050">
    <property type="protein sequence ID" value="MBS4103070.1"/>
    <property type="molecule type" value="Genomic_DNA"/>
</dbReference>
<dbReference type="CDD" id="cd00093">
    <property type="entry name" value="HTH_XRE"/>
    <property type="match status" value="1"/>
</dbReference>
<keyword evidence="4" id="KW-1185">Reference proteome</keyword>
<dbReference type="SUPFAM" id="SSF47413">
    <property type="entry name" value="lambda repressor-like DNA-binding domains"/>
    <property type="match status" value="1"/>
</dbReference>
<name>A0ABS5NFJ7_TSUPA</name>
<dbReference type="PANTHER" id="PTHR46797:SF1">
    <property type="entry name" value="METHYLPHOSPHONATE SYNTHASE"/>
    <property type="match status" value="1"/>
</dbReference>
<feature type="domain" description="HTH cro/C1-type" evidence="2">
    <location>
        <begin position="27"/>
        <end position="81"/>
    </location>
</feature>
<dbReference type="PROSITE" id="PS50943">
    <property type="entry name" value="HTH_CROC1"/>
    <property type="match status" value="1"/>
</dbReference>
<comment type="caution">
    <text evidence="3">The sequence shown here is derived from an EMBL/GenBank/DDBJ whole genome shotgun (WGS) entry which is preliminary data.</text>
</comment>
<evidence type="ECO:0000313" key="3">
    <source>
        <dbReference type="EMBL" id="MBS4103070.1"/>
    </source>
</evidence>
<dbReference type="Gene3D" id="1.10.260.40">
    <property type="entry name" value="lambda repressor-like DNA-binding domains"/>
    <property type="match status" value="1"/>
</dbReference>
<reference evidence="3 4" key="1">
    <citation type="submission" date="2021-04" db="EMBL/GenBank/DDBJ databases">
        <title>Whole genome sequence analysis of a thiophenic sulfur metabolizing bacteria.</title>
        <authorList>
            <person name="Akhtar N."/>
            <person name="Akram J."/>
            <person name="Aslam A."/>
        </authorList>
    </citation>
    <scope>NUCLEOTIDE SEQUENCE [LARGE SCALE GENOMIC DNA]</scope>
    <source>
        <strain evidence="3 4">3OW</strain>
    </source>
</reference>
<protein>
    <submittedName>
        <fullName evidence="3">Helix-turn-helix transcriptional regulator</fullName>
    </submittedName>
</protein>
<dbReference type="PANTHER" id="PTHR46797">
    <property type="entry name" value="HTH-TYPE TRANSCRIPTIONAL REGULATOR"/>
    <property type="match status" value="1"/>
</dbReference>
<dbReference type="InterPro" id="IPR010982">
    <property type="entry name" value="Lambda_DNA-bd_dom_sf"/>
</dbReference>
<dbReference type="SMART" id="SM00530">
    <property type="entry name" value="HTH_XRE"/>
    <property type="match status" value="1"/>
</dbReference>
<dbReference type="InterPro" id="IPR001387">
    <property type="entry name" value="Cro/C1-type_HTH"/>
</dbReference>
<dbReference type="Proteomes" id="UP000676853">
    <property type="component" value="Unassembled WGS sequence"/>
</dbReference>
<proteinExistence type="predicted"/>
<evidence type="ECO:0000259" key="2">
    <source>
        <dbReference type="PROSITE" id="PS50943"/>
    </source>
</evidence>
<organism evidence="3 4">
    <name type="scientific">Tsukamurella paurometabola</name>
    <name type="common">Corynebacterium paurometabolum</name>
    <dbReference type="NCBI Taxonomy" id="2061"/>
    <lineage>
        <taxon>Bacteria</taxon>
        <taxon>Bacillati</taxon>
        <taxon>Actinomycetota</taxon>
        <taxon>Actinomycetes</taxon>
        <taxon>Mycobacteriales</taxon>
        <taxon>Tsukamurellaceae</taxon>
        <taxon>Tsukamurella</taxon>
    </lineage>
</organism>